<name>A0ABR7QU19_9GAMM</name>
<dbReference type="Proteomes" id="UP000651208">
    <property type="component" value="Unassembled WGS sequence"/>
</dbReference>
<feature type="chain" id="PRO_5045400283" evidence="1">
    <location>
        <begin position="26"/>
        <end position="317"/>
    </location>
</feature>
<dbReference type="RefSeq" id="WP_187754186.1">
    <property type="nucleotide sequence ID" value="NZ_JABURY010000001.1"/>
</dbReference>
<comment type="caution">
    <text evidence="2">The sequence shown here is derived from an EMBL/GenBank/DDBJ whole genome shotgun (WGS) entry which is preliminary data.</text>
</comment>
<keyword evidence="3" id="KW-1185">Reference proteome</keyword>
<keyword evidence="1" id="KW-0732">Signal</keyword>
<evidence type="ECO:0000256" key="1">
    <source>
        <dbReference type="SAM" id="SignalP"/>
    </source>
</evidence>
<sequence length="317" mass="37357">MFKIISRFVGLFLFCYIAIIANTEAKNNANDSVKDDTIEWQLININYLSNSTTDFELIDQIYRRLKEISVKSNKYQLIFDNKYLLNIKQNKANLAANIHNLLHNELKRLNLIDNQQDNQNFMIETLPNQYNLNESLVLNSDYLFLFNNNDIILTYKNKQKMRKELESIYNQLHTVTLPLNDRYWPPEKNDGFLPIPDEFNYFFKGMLDDDYFKAIKLKEFNNIKLLLLSSYSLSGSPQLSLVSLSNEFNFIDRLELGEHFELEDGGVWNKFLIDKNYCITIQKIESPYDGSKKQTKLLNQTKYVISEKGVFIKLEKQ</sequence>
<evidence type="ECO:0000313" key="3">
    <source>
        <dbReference type="Proteomes" id="UP000651208"/>
    </source>
</evidence>
<evidence type="ECO:0000313" key="2">
    <source>
        <dbReference type="EMBL" id="MBC9129716.1"/>
    </source>
</evidence>
<proteinExistence type="predicted"/>
<feature type="signal peptide" evidence="1">
    <location>
        <begin position="1"/>
        <end position="25"/>
    </location>
</feature>
<accession>A0ABR7QU19</accession>
<organism evidence="2 3">
    <name type="scientific">Frischella japonica</name>
    <dbReference type="NCBI Taxonomy" id="2741544"/>
    <lineage>
        <taxon>Bacteria</taxon>
        <taxon>Pseudomonadati</taxon>
        <taxon>Pseudomonadota</taxon>
        <taxon>Gammaproteobacteria</taxon>
        <taxon>Orbales</taxon>
        <taxon>Orbaceae</taxon>
        <taxon>Frischella</taxon>
    </lineage>
</organism>
<dbReference type="EMBL" id="JABURY010000001">
    <property type="protein sequence ID" value="MBC9129716.1"/>
    <property type="molecule type" value="Genomic_DNA"/>
</dbReference>
<gene>
    <name evidence="2" type="ORF">FcAc13_00115</name>
</gene>
<reference evidence="2 3" key="1">
    <citation type="submission" date="2020-06" db="EMBL/GenBank/DDBJ databases">
        <title>Frischella cerana isolated from Apis cerana gut homogenate.</title>
        <authorList>
            <person name="Wolter L.A."/>
            <person name="Suenami S."/>
            <person name="Miyazaki R."/>
        </authorList>
    </citation>
    <scope>NUCLEOTIDE SEQUENCE [LARGE SCALE GENOMIC DNA]</scope>
    <source>
        <strain evidence="2 3">Ac13</strain>
    </source>
</reference>
<protein>
    <submittedName>
        <fullName evidence="2">Uncharacterized protein</fullName>
    </submittedName>
</protein>